<dbReference type="RefSeq" id="WP_059316545.1">
    <property type="nucleotide sequence ID" value="NZ_CP013987.1"/>
</dbReference>
<dbReference type="InterPro" id="IPR047197">
    <property type="entry name" value="THYN1-like_EVE"/>
</dbReference>
<dbReference type="Gene3D" id="3.10.590.10">
    <property type="entry name" value="ph1033 like domains"/>
    <property type="match status" value="1"/>
</dbReference>
<dbReference type="SUPFAM" id="SSF88697">
    <property type="entry name" value="PUA domain-like"/>
    <property type="match status" value="1"/>
</dbReference>
<accession>A0A0U4XXP3</accession>
<dbReference type="CDD" id="cd21133">
    <property type="entry name" value="EVE"/>
    <property type="match status" value="1"/>
</dbReference>
<evidence type="ECO:0000313" key="2">
    <source>
        <dbReference type="EMBL" id="ALZ86489.1"/>
    </source>
</evidence>
<dbReference type="PANTHER" id="PTHR14087">
    <property type="entry name" value="THYMOCYTE NUCLEAR PROTEIN 1"/>
    <property type="match status" value="1"/>
</dbReference>
<dbReference type="InterPro" id="IPR002740">
    <property type="entry name" value="EVE_domain"/>
</dbReference>
<dbReference type="KEGG" id="por:APT59_20605"/>
<dbReference type="OrthoDB" id="9791347at2"/>
<protein>
    <submittedName>
        <fullName evidence="2">EVE domain-containing protein</fullName>
    </submittedName>
</protein>
<proteinExistence type="predicted"/>
<gene>
    <name evidence="2" type="ORF">APT59_20605</name>
</gene>
<dbReference type="InterPro" id="IPR015947">
    <property type="entry name" value="PUA-like_sf"/>
</dbReference>
<dbReference type="Proteomes" id="UP000064137">
    <property type="component" value="Chromosome"/>
</dbReference>
<organism evidence="2 3">
    <name type="scientific">Pseudomonas oryzihabitans</name>
    <dbReference type="NCBI Taxonomy" id="47885"/>
    <lineage>
        <taxon>Bacteria</taxon>
        <taxon>Pseudomonadati</taxon>
        <taxon>Pseudomonadota</taxon>
        <taxon>Gammaproteobacteria</taxon>
        <taxon>Pseudomonadales</taxon>
        <taxon>Pseudomonadaceae</taxon>
        <taxon>Pseudomonas</taxon>
    </lineage>
</organism>
<feature type="domain" description="EVE" evidence="1">
    <location>
        <begin position="3"/>
        <end position="147"/>
    </location>
</feature>
<evidence type="ECO:0000313" key="3">
    <source>
        <dbReference type="Proteomes" id="UP000064137"/>
    </source>
</evidence>
<sequence>MACWLLKSEPDEFSLNDLQRLGQARWDGVRNYQARNFLRAMAHDDLFFFHHSSCAEPGIAGIGRIVGEAFDDPTALDPESPYHAPKASADSNPWTARQVAFVEAFPRVLTLPRLRALPALADFALLRKGNRLSVMPVSTTEWAAIVNAARG</sequence>
<dbReference type="Pfam" id="PF01878">
    <property type="entry name" value="EVE"/>
    <property type="match status" value="1"/>
</dbReference>
<dbReference type="AlphaFoldDB" id="A0A0U4XXP3"/>
<dbReference type="InterPro" id="IPR052181">
    <property type="entry name" value="5hmC_binding"/>
</dbReference>
<dbReference type="EMBL" id="CP013987">
    <property type="protein sequence ID" value="ALZ86489.1"/>
    <property type="molecule type" value="Genomic_DNA"/>
</dbReference>
<reference evidence="2 3" key="1">
    <citation type="submission" date="2016-01" db="EMBL/GenBank/DDBJ databases">
        <title>Annotation of Pseudomonas oryzihabitans USDA-ARS-USMARC-56511.</title>
        <authorList>
            <person name="Harhay G.P."/>
            <person name="Harhay D.M."/>
            <person name="Smith T.P.L."/>
            <person name="Bono J.L."/>
            <person name="Heaton M.P."/>
            <person name="Clawson M.L."/>
            <person name="Chitko-Mckown C.G."/>
            <person name="Capik S.F."/>
            <person name="DeDonder K.D."/>
            <person name="Apley M.D."/>
            <person name="Lubbers B.V."/>
            <person name="White B.J."/>
            <person name="Larson R.L."/>
        </authorList>
    </citation>
    <scope>NUCLEOTIDE SEQUENCE [LARGE SCALE GENOMIC DNA]</scope>
    <source>
        <strain evidence="2 3">USDA-ARS-USMARC-56511</strain>
    </source>
</reference>
<dbReference type="PANTHER" id="PTHR14087:SF7">
    <property type="entry name" value="THYMOCYTE NUCLEAR PROTEIN 1"/>
    <property type="match status" value="1"/>
</dbReference>
<name>A0A0U4XXP3_9PSED</name>
<evidence type="ECO:0000259" key="1">
    <source>
        <dbReference type="Pfam" id="PF01878"/>
    </source>
</evidence>